<dbReference type="Proteomes" id="UP000278807">
    <property type="component" value="Unassembled WGS sequence"/>
</dbReference>
<gene>
    <name evidence="1" type="ORF">HNAJ_LOCUS5305</name>
</gene>
<dbReference type="WBParaSite" id="HNAJ_0000530701-mRNA-1">
    <property type="protein sequence ID" value="HNAJ_0000530701-mRNA-1"/>
    <property type="gene ID" value="HNAJ_0000530701"/>
</dbReference>
<sequence length="84" mass="9472">MIYISDDDDDGDGVRGQDFALGVTQYVVAKQLSAEFHGSDGDEEDEVVNEILLLEELLQMNYSKFHARLRLLNCLRHISVACLL</sequence>
<accession>A0A0R3TE18</accession>
<dbReference type="AlphaFoldDB" id="A0A0R3TE18"/>
<reference evidence="3" key="1">
    <citation type="submission" date="2017-02" db="UniProtKB">
        <authorList>
            <consortium name="WormBaseParasite"/>
        </authorList>
    </citation>
    <scope>IDENTIFICATION</scope>
</reference>
<keyword evidence="2" id="KW-1185">Reference proteome</keyword>
<evidence type="ECO:0000313" key="3">
    <source>
        <dbReference type="WBParaSite" id="HNAJ_0000530701-mRNA-1"/>
    </source>
</evidence>
<protein>
    <submittedName>
        <fullName evidence="3">Protein kinase domain-containing protein</fullName>
    </submittedName>
</protein>
<name>A0A0R3TE18_RODNA</name>
<proteinExistence type="predicted"/>
<evidence type="ECO:0000313" key="2">
    <source>
        <dbReference type="Proteomes" id="UP000278807"/>
    </source>
</evidence>
<reference evidence="1 2" key="2">
    <citation type="submission" date="2018-11" db="EMBL/GenBank/DDBJ databases">
        <authorList>
            <consortium name="Pathogen Informatics"/>
        </authorList>
    </citation>
    <scope>NUCLEOTIDE SEQUENCE [LARGE SCALE GENOMIC DNA]</scope>
</reference>
<evidence type="ECO:0000313" key="1">
    <source>
        <dbReference type="EMBL" id="VDO01165.1"/>
    </source>
</evidence>
<dbReference type="EMBL" id="UZAE01004396">
    <property type="protein sequence ID" value="VDO01165.1"/>
    <property type="molecule type" value="Genomic_DNA"/>
</dbReference>
<organism evidence="3">
    <name type="scientific">Rodentolepis nana</name>
    <name type="common">Dwarf tapeworm</name>
    <name type="synonym">Hymenolepis nana</name>
    <dbReference type="NCBI Taxonomy" id="102285"/>
    <lineage>
        <taxon>Eukaryota</taxon>
        <taxon>Metazoa</taxon>
        <taxon>Spiralia</taxon>
        <taxon>Lophotrochozoa</taxon>
        <taxon>Platyhelminthes</taxon>
        <taxon>Cestoda</taxon>
        <taxon>Eucestoda</taxon>
        <taxon>Cyclophyllidea</taxon>
        <taxon>Hymenolepididae</taxon>
        <taxon>Rodentolepis</taxon>
    </lineage>
</organism>